<reference evidence="1" key="1">
    <citation type="submission" date="2015-04" db="EMBL/GenBank/DDBJ databases">
        <title>The genome sequence of the plant pathogenic Rhizarian Plasmodiophora brassicae reveals insights in its biotrophic life cycle and the origin of chitin synthesis.</title>
        <authorList>
            <person name="Schwelm A."/>
            <person name="Fogelqvist J."/>
            <person name="Knaust A."/>
            <person name="Julke S."/>
            <person name="Lilja T."/>
            <person name="Dhandapani V."/>
            <person name="Bonilla-Rosso G."/>
            <person name="Karlsson M."/>
            <person name="Shevchenko A."/>
            <person name="Choi S.R."/>
            <person name="Kim H.G."/>
            <person name="Park J.Y."/>
            <person name="Lim Y.P."/>
            <person name="Ludwig-Muller J."/>
            <person name="Dixelius C."/>
        </authorList>
    </citation>
    <scope>NUCLEOTIDE SEQUENCE</scope>
    <source>
        <tissue evidence="1">Potato root galls</tissue>
    </source>
</reference>
<organism evidence="1">
    <name type="scientific">Spongospora subterranea</name>
    <dbReference type="NCBI Taxonomy" id="70186"/>
    <lineage>
        <taxon>Eukaryota</taxon>
        <taxon>Sar</taxon>
        <taxon>Rhizaria</taxon>
        <taxon>Endomyxa</taxon>
        <taxon>Phytomyxea</taxon>
        <taxon>Plasmodiophorida</taxon>
        <taxon>Plasmodiophoridae</taxon>
        <taxon>Spongospora</taxon>
    </lineage>
</organism>
<name>A0A0H5QXJ3_9EUKA</name>
<proteinExistence type="predicted"/>
<dbReference type="EMBL" id="HACM01006233">
    <property type="protein sequence ID" value="CRZ06675.1"/>
    <property type="molecule type" value="Transcribed_RNA"/>
</dbReference>
<dbReference type="EMBL" id="HACM01006231">
    <property type="protein sequence ID" value="CRZ06673.1"/>
    <property type="molecule type" value="Transcribed_RNA"/>
</dbReference>
<evidence type="ECO:0000313" key="1">
    <source>
        <dbReference type="EMBL" id="CRZ06670.1"/>
    </source>
</evidence>
<dbReference type="EMBL" id="HACM01006232">
    <property type="protein sequence ID" value="CRZ06674.1"/>
    <property type="molecule type" value="Transcribed_RNA"/>
</dbReference>
<sequence>MSDHALVCEILFDLSRLVTWRSPSCQGQNIPFWLISDHPNPNLSTPVSFSSEFSDFPSHSRVFQQSSRKAIAHWSSAELLELSYLISDYLRVTFWTTSVSHQLFCHFLLGYIL</sequence>
<dbReference type="EMBL" id="HACM01006230">
    <property type="protein sequence ID" value="CRZ06672.1"/>
    <property type="molecule type" value="Transcribed_RNA"/>
</dbReference>
<dbReference type="EMBL" id="HACM01006229">
    <property type="protein sequence ID" value="CRZ06671.1"/>
    <property type="molecule type" value="Transcribed_RNA"/>
</dbReference>
<accession>A0A0H5QXJ3</accession>
<dbReference type="EMBL" id="HACM01006228">
    <property type="protein sequence ID" value="CRZ06670.1"/>
    <property type="molecule type" value="Transcribed_RNA"/>
</dbReference>
<protein>
    <submittedName>
        <fullName evidence="1">Uncharacterized protein</fullName>
    </submittedName>
</protein>
<dbReference type="AlphaFoldDB" id="A0A0H5QXJ3"/>